<dbReference type="InterPro" id="IPR011990">
    <property type="entry name" value="TPR-like_helical_dom_sf"/>
</dbReference>
<evidence type="ECO:0008006" key="5">
    <source>
        <dbReference type="Google" id="ProtNLM"/>
    </source>
</evidence>
<protein>
    <recommendedName>
        <fullName evidence="5">Pentacotripeptide-repeat region of PRORP domain-containing protein</fullName>
    </recommendedName>
</protein>
<evidence type="ECO:0000256" key="1">
    <source>
        <dbReference type="ARBA" id="ARBA00007626"/>
    </source>
</evidence>
<organism evidence="3 4">
    <name type="scientific">Hesseltinella vesiculosa</name>
    <dbReference type="NCBI Taxonomy" id="101127"/>
    <lineage>
        <taxon>Eukaryota</taxon>
        <taxon>Fungi</taxon>
        <taxon>Fungi incertae sedis</taxon>
        <taxon>Mucoromycota</taxon>
        <taxon>Mucoromycotina</taxon>
        <taxon>Mucoromycetes</taxon>
        <taxon>Mucorales</taxon>
        <taxon>Cunninghamellaceae</taxon>
        <taxon>Hesseltinella</taxon>
    </lineage>
</organism>
<proteinExistence type="inferred from homology"/>
<dbReference type="Proteomes" id="UP000242146">
    <property type="component" value="Unassembled WGS sequence"/>
</dbReference>
<dbReference type="NCBIfam" id="TIGR00756">
    <property type="entry name" value="PPR"/>
    <property type="match status" value="1"/>
</dbReference>
<name>A0A1X2GV19_9FUNG</name>
<reference evidence="3 4" key="1">
    <citation type="submission" date="2016-07" db="EMBL/GenBank/DDBJ databases">
        <title>Pervasive Adenine N6-methylation of Active Genes in Fungi.</title>
        <authorList>
            <consortium name="DOE Joint Genome Institute"/>
            <person name="Mondo S.J."/>
            <person name="Dannebaum R.O."/>
            <person name="Kuo R.C."/>
            <person name="Labutti K."/>
            <person name="Haridas S."/>
            <person name="Kuo A."/>
            <person name="Salamov A."/>
            <person name="Ahrendt S.R."/>
            <person name="Lipzen A."/>
            <person name="Sullivan W."/>
            <person name="Andreopoulos W.B."/>
            <person name="Clum A."/>
            <person name="Lindquist E."/>
            <person name="Daum C."/>
            <person name="Ramamoorthy G.K."/>
            <person name="Gryganskyi A."/>
            <person name="Culley D."/>
            <person name="Magnuson J.K."/>
            <person name="James T.Y."/>
            <person name="O'Malley M.A."/>
            <person name="Stajich J.E."/>
            <person name="Spatafora J.W."/>
            <person name="Visel A."/>
            <person name="Grigoriev I.V."/>
        </authorList>
    </citation>
    <scope>NUCLEOTIDE SEQUENCE [LARGE SCALE GENOMIC DNA]</scope>
    <source>
        <strain evidence="3 4">NRRL 3301</strain>
    </source>
</reference>
<dbReference type="PROSITE" id="PS51375">
    <property type="entry name" value="PPR"/>
    <property type="match status" value="1"/>
</dbReference>
<dbReference type="EMBL" id="MCGT01000003">
    <property type="protein sequence ID" value="ORX61388.1"/>
    <property type="molecule type" value="Genomic_DNA"/>
</dbReference>
<comment type="caution">
    <text evidence="3">The sequence shown here is derived from an EMBL/GenBank/DDBJ whole genome shotgun (WGS) entry which is preliminary data.</text>
</comment>
<evidence type="ECO:0000313" key="3">
    <source>
        <dbReference type="EMBL" id="ORX61388.1"/>
    </source>
</evidence>
<evidence type="ECO:0000256" key="2">
    <source>
        <dbReference type="PROSITE-ProRule" id="PRU00708"/>
    </source>
</evidence>
<accession>A0A1X2GV19</accession>
<comment type="similarity">
    <text evidence="1">Belongs to the PPR family. P subfamily.</text>
</comment>
<keyword evidence="4" id="KW-1185">Reference proteome</keyword>
<dbReference type="OrthoDB" id="1908178at2759"/>
<dbReference type="InterPro" id="IPR050872">
    <property type="entry name" value="PPR_P_subfamily"/>
</dbReference>
<dbReference type="Gene3D" id="1.25.40.10">
    <property type="entry name" value="Tetratricopeptide repeat domain"/>
    <property type="match status" value="2"/>
</dbReference>
<dbReference type="AlphaFoldDB" id="A0A1X2GV19"/>
<dbReference type="PANTHER" id="PTHR46128:SF329">
    <property type="entry name" value="MITOCHONDRIAL GROUP I INTRON SPLICING FACTOR DMR1"/>
    <property type="match status" value="1"/>
</dbReference>
<gene>
    <name evidence="3" type="ORF">DM01DRAFT_1121581</name>
</gene>
<evidence type="ECO:0000313" key="4">
    <source>
        <dbReference type="Proteomes" id="UP000242146"/>
    </source>
</evidence>
<feature type="repeat" description="PPR" evidence="2">
    <location>
        <begin position="192"/>
        <end position="226"/>
    </location>
</feature>
<dbReference type="Pfam" id="PF13041">
    <property type="entry name" value="PPR_2"/>
    <property type="match status" value="1"/>
</dbReference>
<sequence length="443" mass="49963">MRRLFPAVARSCCPTRLAGHRSMATSGVKHHNASSSSCWLDVLPTSNQPTASSNWAALPDSDRSTTPHTTSLLSLFYNGLASKNIETIWSLYHALYQHKRLADLSRQNFRQVLLILSQAPKSQANLHRLLTIVSDMEYYQVPLRRSEYHSIMRWVGGATVPKPRPKHLSEALQWLAQMERPSHPHQPAIQPKLVTYNILIHTASQTNDILTAQRLYHSMLAKGIKADVYTYTTLLHCMATTGDVHGVQLMVDRLEREGQSHLLCNTVTWNVLLSSYYSCQQDRANDMFKDMTRALVQPAITNDQNSPSPPKADAITFQLHIHHLLDHQRYDDAIRVLVDTMIPHCPPPLVMYHTFFTALGQASPPLSSPQHLAHVQRLVGCLKSQHLAITSVTLDTLIPPLLDHGDTLYALETFVDLCQQHHITPSQDLLDRLHSVVRDMPPT</sequence>
<dbReference type="STRING" id="101127.A0A1X2GV19"/>
<dbReference type="PANTHER" id="PTHR46128">
    <property type="entry name" value="MITOCHONDRIAL GROUP I INTRON SPLICING FACTOR CCM1"/>
    <property type="match status" value="1"/>
</dbReference>
<dbReference type="InterPro" id="IPR002885">
    <property type="entry name" value="PPR_rpt"/>
</dbReference>